<keyword evidence="4" id="KW-1133">Transmembrane helix</keyword>
<dbReference type="PROSITE" id="PS51225">
    <property type="entry name" value="MARVEL"/>
    <property type="match status" value="1"/>
</dbReference>
<dbReference type="PANTHER" id="PTHR10306">
    <property type="entry name" value="SYNAPTOPHYSIN"/>
    <property type="match status" value="1"/>
</dbReference>
<keyword evidence="5 7" id="KW-0472">Membrane</keyword>
<dbReference type="Pfam" id="PF01284">
    <property type="entry name" value="MARVEL"/>
    <property type="match status" value="1"/>
</dbReference>
<dbReference type="EMBL" id="AJVK01006051">
    <property type="status" value="NOT_ANNOTATED_CDS"/>
    <property type="molecule type" value="Genomic_DNA"/>
</dbReference>
<evidence type="ECO:0000256" key="6">
    <source>
        <dbReference type="ARBA" id="ARBA00023180"/>
    </source>
</evidence>
<dbReference type="GO" id="GO:0030672">
    <property type="term" value="C:synaptic vesicle membrane"/>
    <property type="evidence" value="ECO:0007669"/>
    <property type="project" value="TreeGrafter"/>
</dbReference>
<keyword evidence="6" id="KW-0325">Glycoprotein</keyword>
<dbReference type="PANTHER" id="PTHR10306:SF17">
    <property type="entry name" value="MARVEL DOMAIN-CONTAINING PROTEIN"/>
    <property type="match status" value="1"/>
</dbReference>
<dbReference type="Proteomes" id="UP000092462">
    <property type="component" value="Unassembled WGS sequence"/>
</dbReference>
<keyword evidence="9" id="KW-1185">Reference proteome</keyword>
<accession>A0A1B0DHY3</accession>
<dbReference type="VEuPathDB" id="VectorBase:PPAI007767"/>
<name>A0A1B0DHY3_PHLPP</name>
<organism evidence="8 9">
    <name type="scientific">Phlebotomus papatasi</name>
    <name type="common">Sandfly</name>
    <dbReference type="NCBI Taxonomy" id="29031"/>
    <lineage>
        <taxon>Eukaryota</taxon>
        <taxon>Metazoa</taxon>
        <taxon>Ecdysozoa</taxon>
        <taxon>Arthropoda</taxon>
        <taxon>Hexapoda</taxon>
        <taxon>Insecta</taxon>
        <taxon>Pterygota</taxon>
        <taxon>Neoptera</taxon>
        <taxon>Endopterygota</taxon>
        <taxon>Diptera</taxon>
        <taxon>Nematocera</taxon>
        <taxon>Psychodoidea</taxon>
        <taxon>Psychodidae</taxon>
        <taxon>Phlebotomus</taxon>
        <taxon>Phlebotomus</taxon>
    </lineage>
</organism>
<keyword evidence="3 7" id="KW-0812">Transmembrane</keyword>
<evidence type="ECO:0000313" key="8">
    <source>
        <dbReference type="EnsemblMetazoa" id="PPAI007767-PA"/>
    </source>
</evidence>
<dbReference type="InterPro" id="IPR008253">
    <property type="entry name" value="Marvel"/>
</dbReference>
<comment type="similarity">
    <text evidence="2">Belongs to the synaptophysin/synaptobrevin family.</text>
</comment>
<dbReference type="EMBL" id="AJVK01006050">
    <property type="status" value="NOT_ANNOTATED_CDS"/>
    <property type="molecule type" value="Genomic_DNA"/>
</dbReference>
<reference evidence="8" key="1">
    <citation type="submission" date="2022-08" db="UniProtKB">
        <authorList>
            <consortium name="EnsemblMetazoa"/>
        </authorList>
    </citation>
    <scope>IDENTIFICATION</scope>
    <source>
        <strain evidence="8">Israel</strain>
    </source>
</reference>
<evidence type="ECO:0000256" key="1">
    <source>
        <dbReference type="ARBA" id="ARBA00004141"/>
    </source>
</evidence>
<dbReference type="PRINTS" id="PR00220">
    <property type="entry name" value="SYNAPTOPHYSN"/>
</dbReference>
<comment type="subcellular location">
    <subcellularLocation>
        <location evidence="1">Membrane</location>
        <topology evidence="1">Multi-pass membrane protein</topology>
    </subcellularLocation>
</comment>
<dbReference type="InterPro" id="IPR001285">
    <property type="entry name" value="Synaptophysin/porin"/>
</dbReference>
<dbReference type="EnsemblMetazoa" id="PPAI007767-RA">
    <property type="protein sequence ID" value="PPAI007767-PA"/>
    <property type="gene ID" value="PPAI007767"/>
</dbReference>
<evidence type="ECO:0000313" key="9">
    <source>
        <dbReference type="Proteomes" id="UP000092462"/>
    </source>
</evidence>
<proteinExistence type="inferred from homology"/>
<sequence>MVAYTLAPFQEPRGVMRILQFIFAICSFATTVNFATTVTLQKCDLTNSTKTVTLEYPFRFAETVCTNADKPVDISANVASDAQFYVATGVLSLLYCIFIIAVYAMIDELYKSKTEIPLADFMLTTVLAVFWLSGSAAWANGTNALKNVTDPDNLKAYCGNLPTCSIVVSSFSRLNISLIFGFLNFFLWASDLWFLYKETIWFQSRQATATPGV</sequence>
<evidence type="ECO:0000256" key="5">
    <source>
        <dbReference type="ARBA" id="ARBA00023136"/>
    </source>
</evidence>
<evidence type="ECO:0000256" key="3">
    <source>
        <dbReference type="ARBA" id="ARBA00022692"/>
    </source>
</evidence>
<evidence type="ECO:0000256" key="2">
    <source>
        <dbReference type="ARBA" id="ARBA00006476"/>
    </source>
</evidence>
<evidence type="ECO:0000256" key="4">
    <source>
        <dbReference type="ARBA" id="ARBA00022989"/>
    </source>
</evidence>
<protein>
    <submittedName>
        <fullName evidence="8">Uncharacterized protein</fullName>
    </submittedName>
</protein>
<dbReference type="AlphaFoldDB" id="A0A1B0DHY3"/>
<evidence type="ECO:0000256" key="7">
    <source>
        <dbReference type="PROSITE-ProRule" id="PRU00581"/>
    </source>
</evidence>